<dbReference type="PANTHER" id="PTHR36688">
    <property type="entry name" value="ENDO/EXONUCLEASE/PHOSPHATASE DOMAIN-CONTAINING PROTEIN"/>
    <property type="match status" value="1"/>
</dbReference>
<dbReference type="InterPro" id="IPR043502">
    <property type="entry name" value="DNA/RNA_pol_sf"/>
</dbReference>
<evidence type="ECO:0000313" key="3">
    <source>
        <dbReference type="EMBL" id="GFX97619.1"/>
    </source>
</evidence>
<dbReference type="AlphaFoldDB" id="A0A8X6V957"/>
<evidence type="ECO:0000313" key="4">
    <source>
        <dbReference type="Proteomes" id="UP000887159"/>
    </source>
</evidence>
<dbReference type="GO" id="GO:0003964">
    <property type="term" value="F:RNA-directed DNA polymerase activity"/>
    <property type="evidence" value="ECO:0007669"/>
    <property type="project" value="UniProtKB-KW"/>
</dbReference>
<dbReference type="InterPro" id="IPR052560">
    <property type="entry name" value="RdDP_mobile_element"/>
</dbReference>
<dbReference type="PANTHER" id="PTHR36688:SF1">
    <property type="entry name" value="ENDONUCLEASE_EXONUCLEASE_PHOSPHATASE DOMAIN-CONTAINING PROTEIN"/>
    <property type="match status" value="1"/>
</dbReference>
<dbReference type="Proteomes" id="UP000887159">
    <property type="component" value="Unassembled WGS sequence"/>
</dbReference>
<dbReference type="Pfam" id="PF00078">
    <property type="entry name" value="RVT_1"/>
    <property type="match status" value="1"/>
</dbReference>
<keyword evidence="4" id="KW-1185">Reference proteome</keyword>
<reference evidence="3" key="1">
    <citation type="submission" date="2020-08" db="EMBL/GenBank/DDBJ databases">
        <title>Multicomponent nature underlies the extraordinary mechanical properties of spider dragline silk.</title>
        <authorList>
            <person name="Kono N."/>
            <person name="Nakamura H."/>
            <person name="Mori M."/>
            <person name="Yoshida Y."/>
            <person name="Ohtoshi R."/>
            <person name="Malay A.D."/>
            <person name="Moran D.A.P."/>
            <person name="Tomita M."/>
            <person name="Numata K."/>
            <person name="Arakawa K."/>
        </authorList>
    </citation>
    <scope>NUCLEOTIDE SEQUENCE</scope>
</reference>
<keyword evidence="3" id="KW-0548">Nucleotidyltransferase</keyword>
<evidence type="ECO:0000259" key="2">
    <source>
        <dbReference type="Pfam" id="PF00078"/>
    </source>
</evidence>
<accession>A0A8X6V957</accession>
<protein>
    <submittedName>
        <fullName evidence="3">RNA-directed DNA polymerase from mobile element jockey</fullName>
    </submittedName>
</protein>
<evidence type="ECO:0000256" key="1">
    <source>
        <dbReference type="SAM" id="MobiDB-lite"/>
    </source>
</evidence>
<keyword evidence="3" id="KW-0808">Transferase</keyword>
<dbReference type="EMBL" id="BMAU01021198">
    <property type="protein sequence ID" value="GFX97619.1"/>
    <property type="molecule type" value="Genomic_DNA"/>
</dbReference>
<feature type="domain" description="Reverse transcriptase" evidence="2">
    <location>
        <begin position="83"/>
        <end position="233"/>
    </location>
</feature>
<keyword evidence="3" id="KW-0695">RNA-directed DNA polymerase</keyword>
<dbReference type="SUPFAM" id="SSF56672">
    <property type="entry name" value="DNA/RNA polymerases"/>
    <property type="match status" value="1"/>
</dbReference>
<feature type="region of interest" description="Disordered" evidence="1">
    <location>
        <begin position="231"/>
        <end position="275"/>
    </location>
</feature>
<organism evidence="3 4">
    <name type="scientific">Trichonephila clavipes</name>
    <name type="common">Golden silk orbweaver</name>
    <name type="synonym">Nephila clavipes</name>
    <dbReference type="NCBI Taxonomy" id="2585209"/>
    <lineage>
        <taxon>Eukaryota</taxon>
        <taxon>Metazoa</taxon>
        <taxon>Ecdysozoa</taxon>
        <taxon>Arthropoda</taxon>
        <taxon>Chelicerata</taxon>
        <taxon>Arachnida</taxon>
        <taxon>Araneae</taxon>
        <taxon>Araneomorphae</taxon>
        <taxon>Entelegynae</taxon>
        <taxon>Araneoidea</taxon>
        <taxon>Nephilidae</taxon>
        <taxon>Trichonephila</taxon>
    </lineage>
</organism>
<proteinExistence type="predicted"/>
<gene>
    <name evidence="3" type="primary">pol</name>
    <name evidence="3" type="ORF">TNCV_2841791</name>
</gene>
<dbReference type="InterPro" id="IPR000477">
    <property type="entry name" value="RT_dom"/>
</dbReference>
<comment type="caution">
    <text evidence="3">The sequence shown here is derived from an EMBL/GenBank/DDBJ whole genome shotgun (WGS) entry which is preliminary data.</text>
</comment>
<name>A0A8X6V957_TRICX</name>
<sequence>MTPSSNAATRTTRYTNSLPERRRNLLSIPPLLGFQGLVYGTREKADLFVDTLEDSFQENRTSYDDDHIDKVDRTEKFTKNSPKRIEKYTLDNSIIPDIQHGFRKETSTCHQLLRATNIIISGFNNHATTGGIFLDVEKAFDRLWHNGLIFKMINLNYPPYLIHTISDYLHNRTFQVKIQATISKIGHIQAGSPQGSLLSPILYNIYTYDFPTSPLVDICLFADDAAILSQQDTPQKKPRPHPNSTEQSTAPHLKRPHLHQTDPYPQRPKNPSPHIQNKKKLATAFYEQVNAHSNSLINIQAAMDAQRTHNMPIKQLT</sequence>